<feature type="domain" description="Peptidoglycan binding-like" evidence="2">
    <location>
        <begin position="339"/>
        <end position="394"/>
    </location>
</feature>
<dbReference type="InterPro" id="IPR023346">
    <property type="entry name" value="Lysozyme-like_dom_sf"/>
</dbReference>
<dbReference type="EMBL" id="AQPF01000052">
    <property type="protein sequence ID" value="KAF0803365.1"/>
    <property type="molecule type" value="Genomic_DNA"/>
</dbReference>
<dbReference type="Gene3D" id="1.10.8.350">
    <property type="entry name" value="Bacterial muramidase"/>
    <property type="match status" value="1"/>
</dbReference>
<dbReference type="Pfam" id="PF01471">
    <property type="entry name" value="PG_binding_1"/>
    <property type="match status" value="1"/>
</dbReference>
<dbReference type="SUPFAM" id="SSF53955">
    <property type="entry name" value="Lysozyme-like"/>
    <property type="match status" value="1"/>
</dbReference>
<evidence type="ECO:0000259" key="2">
    <source>
        <dbReference type="Pfam" id="PF01471"/>
    </source>
</evidence>
<dbReference type="PANTHER" id="PTHR30163">
    <property type="entry name" value="MEMBRANE-BOUND LYTIC MUREIN TRANSGLYCOSYLASE B"/>
    <property type="match status" value="1"/>
</dbReference>
<reference evidence="4 5" key="1">
    <citation type="submission" date="2012-09" db="EMBL/GenBank/DDBJ databases">
        <title>Genome Sequence of alkane-degrading Bacterium Alcanivorax sp. 6-D-6.</title>
        <authorList>
            <person name="Lai Q."/>
            <person name="Shao Z."/>
        </authorList>
    </citation>
    <scope>NUCLEOTIDE SEQUENCE [LARGE SCALE GENOMIC DNA]</scope>
    <source>
        <strain evidence="4 5">6-D-6</strain>
    </source>
</reference>
<evidence type="ECO:0000256" key="1">
    <source>
        <dbReference type="SAM" id="SignalP"/>
    </source>
</evidence>
<protein>
    <submittedName>
        <fullName evidence="4">Glycosidase</fullName>
    </submittedName>
</protein>
<dbReference type="InterPro" id="IPR036365">
    <property type="entry name" value="PGBD-like_sf"/>
</dbReference>
<keyword evidence="1" id="KW-0732">Signal</keyword>
<dbReference type="CDD" id="cd13399">
    <property type="entry name" value="Slt35-like"/>
    <property type="match status" value="1"/>
</dbReference>
<dbReference type="RefSeq" id="WP_159661573.1">
    <property type="nucleotide sequence ID" value="NZ_AQPF01000052.1"/>
</dbReference>
<feature type="chain" id="PRO_5045395748" evidence="1">
    <location>
        <begin position="23"/>
        <end position="417"/>
    </location>
</feature>
<dbReference type="Pfam" id="PF13406">
    <property type="entry name" value="SLT_2"/>
    <property type="match status" value="1"/>
</dbReference>
<dbReference type="NCBIfam" id="TIGR02283">
    <property type="entry name" value="MltB_2"/>
    <property type="match status" value="1"/>
</dbReference>
<proteinExistence type="predicted"/>
<dbReference type="InterPro" id="IPR031304">
    <property type="entry name" value="SLT_2"/>
</dbReference>
<evidence type="ECO:0000313" key="4">
    <source>
        <dbReference type="EMBL" id="KAF0803365.1"/>
    </source>
</evidence>
<feature type="signal peptide" evidence="1">
    <location>
        <begin position="1"/>
        <end position="22"/>
    </location>
</feature>
<keyword evidence="4" id="KW-0326">Glycosidase</keyword>
<organism evidence="4 5">
    <name type="scientific">Alcanivorax xiamenensis</name>
    <dbReference type="NCBI Taxonomy" id="1177156"/>
    <lineage>
        <taxon>Bacteria</taxon>
        <taxon>Pseudomonadati</taxon>
        <taxon>Pseudomonadota</taxon>
        <taxon>Gammaproteobacteria</taxon>
        <taxon>Oceanospirillales</taxon>
        <taxon>Alcanivoracaceae</taxon>
        <taxon>Alcanivorax</taxon>
    </lineage>
</organism>
<dbReference type="Proteomes" id="UP000771797">
    <property type="component" value="Unassembled WGS sequence"/>
</dbReference>
<dbReference type="SUPFAM" id="SSF47090">
    <property type="entry name" value="PGBD-like"/>
    <property type="match status" value="1"/>
</dbReference>
<keyword evidence="4" id="KW-0378">Hydrolase</keyword>
<dbReference type="InterPro" id="IPR011970">
    <property type="entry name" value="MltB_2"/>
</dbReference>
<accession>A0ABQ6Y3H5</accession>
<evidence type="ECO:0000313" key="5">
    <source>
        <dbReference type="Proteomes" id="UP000771797"/>
    </source>
</evidence>
<name>A0ABQ6Y3H5_9GAMM</name>
<sequence>MPRPFLFTIPALLFGLVAGAHALEQEDFQACLGELEQKAIEDGIDPELAHQRIPALTLQTRVVELDRKQPEFTSSFADYYGRRVTTQRIKQGRELRRQHADLLAKVEAEYGVPAAYLLSFWGLETNYGGFYGNTPVLDALATLACEGRRGAFFTAELMNALRIVEEGAITVPQMEGSWAGAMGHVQFMPSTFLRYAVDGDGDGRRDLWHSLPDALSSAANFLNALGWRAGERWGREVSLPETFDYSSAGLGESWPLSYWRERNVRLPNGQPLPDAPMNASLLLPSGANGPAFLVYENFRVIMGWNRSEAYALAVGRLADRINGAGKLSRAPVPAPRLHRDQVKALQARLNADGFQAGSEDGLLGPGTRAALGRFQQRQGLPADGFPDEASLKALGILQEEAAAESGGSPPQRRMPRE</sequence>
<dbReference type="InterPro" id="IPR043426">
    <property type="entry name" value="MltB-like"/>
</dbReference>
<evidence type="ECO:0000259" key="3">
    <source>
        <dbReference type="Pfam" id="PF13406"/>
    </source>
</evidence>
<dbReference type="GO" id="GO:0016798">
    <property type="term" value="F:hydrolase activity, acting on glycosyl bonds"/>
    <property type="evidence" value="ECO:0007669"/>
    <property type="project" value="UniProtKB-KW"/>
</dbReference>
<comment type="caution">
    <text evidence="4">The sequence shown here is derived from an EMBL/GenBank/DDBJ whole genome shotgun (WGS) entry which is preliminary data.</text>
</comment>
<gene>
    <name evidence="4" type="ORF">A6D6_03741</name>
</gene>
<dbReference type="Gene3D" id="1.10.101.10">
    <property type="entry name" value="PGBD-like superfamily/PGBD"/>
    <property type="match status" value="1"/>
</dbReference>
<dbReference type="InterPro" id="IPR036366">
    <property type="entry name" value="PGBDSf"/>
</dbReference>
<dbReference type="Gene3D" id="1.10.530.10">
    <property type="match status" value="1"/>
</dbReference>
<keyword evidence="5" id="KW-1185">Reference proteome</keyword>
<dbReference type="PANTHER" id="PTHR30163:SF8">
    <property type="entry name" value="LYTIC MUREIN TRANSGLYCOSYLASE"/>
    <property type="match status" value="1"/>
</dbReference>
<dbReference type="InterPro" id="IPR002477">
    <property type="entry name" value="Peptidoglycan-bd-like"/>
</dbReference>
<feature type="domain" description="Transglycosylase SLT" evidence="3">
    <location>
        <begin position="28"/>
        <end position="319"/>
    </location>
</feature>